<evidence type="ECO:0000256" key="3">
    <source>
        <dbReference type="SAM" id="MobiDB-lite"/>
    </source>
</evidence>
<dbReference type="InterPro" id="IPR050918">
    <property type="entry name" value="CNF-like_PLA2_Inhibitor"/>
</dbReference>
<dbReference type="PANTHER" id="PTHR20914">
    <property type="entry name" value="LY6/PLAUR DOMAIN-CONTAINING PROTEIN 8"/>
    <property type="match status" value="1"/>
</dbReference>
<evidence type="ECO:0000313" key="5">
    <source>
        <dbReference type="Proteomes" id="UP001176940"/>
    </source>
</evidence>
<reference evidence="4" key="1">
    <citation type="submission" date="2023-07" db="EMBL/GenBank/DDBJ databases">
        <authorList>
            <person name="Stuckert A."/>
        </authorList>
    </citation>
    <scope>NUCLEOTIDE SEQUENCE</scope>
</reference>
<organism evidence="4 5">
    <name type="scientific">Ranitomeya imitator</name>
    <name type="common">mimic poison frog</name>
    <dbReference type="NCBI Taxonomy" id="111125"/>
    <lineage>
        <taxon>Eukaryota</taxon>
        <taxon>Metazoa</taxon>
        <taxon>Chordata</taxon>
        <taxon>Craniata</taxon>
        <taxon>Vertebrata</taxon>
        <taxon>Euteleostomi</taxon>
        <taxon>Amphibia</taxon>
        <taxon>Batrachia</taxon>
        <taxon>Anura</taxon>
        <taxon>Neobatrachia</taxon>
        <taxon>Hyloidea</taxon>
        <taxon>Dendrobatidae</taxon>
        <taxon>Dendrobatinae</taxon>
        <taxon>Ranitomeya</taxon>
    </lineage>
</organism>
<proteinExistence type="predicted"/>
<gene>
    <name evidence="4" type="ORF">RIMI_LOCUS12275195</name>
</gene>
<feature type="region of interest" description="Disordered" evidence="3">
    <location>
        <begin position="1"/>
        <end position="25"/>
    </location>
</feature>
<dbReference type="SUPFAM" id="SSF57302">
    <property type="entry name" value="Snake toxin-like"/>
    <property type="match status" value="1"/>
</dbReference>
<protein>
    <submittedName>
        <fullName evidence="4">Uncharacterized protein</fullName>
    </submittedName>
</protein>
<keyword evidence="2" id="KW-0964">Secreted</keyword>
<sequence length="265" mass="29592">MAPQQKANFIDKSDYDRSSPGQDPILQLDTAAKDEDFHLCRSTGQRKESEKPPIIHDEEPGRFALRDLCSCRSVFSYRCMSGVSYNSTTCNVSEIECLAAGCMTVCQFVYVDGHYFKSIYKGCANESICGLRGSAFHERVIVRFYAKCCTGILCNTDGYDLPKDDPTPNGKLCPSAYCTDTVEECKGHHMVECTGDMDRCFEYRAELIVFGVTSKKFSSKGCANDVVCKVNFDSCIALTEKKRIFLNCNVPSIKLSDLMNKPSIY</sequence>
<dbReference type="InterPro" id="IPR045860">
    <property type="entry name" value="Snake_toxin-like_sf"/>
</dbReference>
<evidence type="ECO:0000256" key="2">
    <source>
        <dbReference type="ARBA" id="ARBA00022525"/>
    </source>
</evidence>
<name>A0ABN9LSY0_9NEOB</name>
<comment type="subcellular location">
    <subcellularLocation>
        <location evidence="1">Secreted</location>
    </subcellularLocation>
</comment>
<accession>A0ABN9LSY0</accession>
<dbReference type="Proteomes" id="UP001176940">
    <property type="component" value="Unassembled WGS sequence"/>
</dbReference>
<keyword evidence="5" id="KW-1185">Reference proteome</keyword>
<dbReference type="PANTHER" id="PTHR20914:SF9">
    <property type="entry name" value="COILED, ISOFORM A"/>
    <property type="match status" value="1"/>
</dbReference>
<evidence type="ECO:0000256" key="1">
    <source>
        <dbReference type="ARBA" id="ARBA00004613"/>
    </source>
</evidence>
<dbReference type="EMBL" id="CAUEEQ010028922">
    <property type="protein sequence ID" value="CAJ0948755.1"/>
    <property type="molecule type" value="Genomic_DNA"/>
</dbReference>
<comment type="caution">
    <text evidence="4">The sequence shown here is derived from an EMBL/GenBank/DDBJ whole genome shotgun (WGS) entry which is preliminary data.</text>
</comment>
<evidence type="ECO:0000313" key="4">
    <source>
        <dbReference type="EMBL" id="CAJ0948755.1"/>
    </source>
</evidence>
<dbReference type="Gene3D" id="2.10.60.10">
    <property type="entry name" value="CD59"/>
    <property type="match status" value="1"/>
</dbReference>